<evidence type="ECO:0000313" key="2">
    <source>
        <dbReference type="EMBL" id="KAK7020356.1"/>
    </source>
</evidence>
<organism evidence="2 3">
    <name type="scientific">Favolaschia claudopus</name>
    <dbReference type="NCBI Taxonomy" id="2862362"/>
    <lineage>
        <taxon>Eukaryota</taxon>
        <taxon>Fungi</taxon>
        <taxon>Dikarya</taxon>
        <taxon>Basidiomycota</taxon>
        <taxon>Agaricomycotina</taxon>
        <taxon>Agaricomycetes</taxon>
        <taxon>Agaricomycetidae</taxon>
        <taxon>Agaricales</taxon>
        <taxon>Marasmiineae</taxon>
        <taxon>Mycenaceae</taxon>
        <taxon>Favolaschia</taxon>
    </lineage>
</organism>
<reference evidence="2 3" key="1">
    <citation type="journal article" date="2024" name="J Genomics">
        <title>Draft genome sequencing and assembly of Favolaschia claudopus CIRM-BRFM 2984 isolated from oak limbs.</title>
        <authorList>
            <person name="Navarro D."/>
            <person name="Drula E."/>
            <person name="Chaduli D."/>
            <person name="Cazenave R."/>
            <person name="Ahrendt S."/>
            <person name="Wang J."/>
            <person name="Lipzen A."/>
            <person name="Daum C."/>
            <person name="Barry K."/>
            <person name="Grigoriev I.V."/>
            <person name="Favel A."/>
            <person name="Rosso M.N."/>
            <person name="Martin F."/>
        </authorList>
    </citation>
    <scope>NUCLEOTIDE SEQUENCE [LARGE SCALE GENOMIC DNA]</scope>
    <source>
        <strain evidence="2 3">CIRM-BRFM 2984</strain>
    </source>
</reference>
<dbReference type="EMBL" id="JAWWNJ010000041">
    <property type="protein sequence ID" value="KAK7020356.1"/>
    <property type="molecule type" value="Genomic_DNA"/>
</dbReference>
<feature type="transmembrane region" description="Helical" evidence="1">
    <location>
        <begin position="77"/>
        <end position="98"/>
    </location>
</feature>
<dbReference type="AlphaFoldDB" id="A0AAW0B2S8"/>
<name>A0AAW0B2S8_9AGAR</name>
<evidence type="ECO:0000313" key="3">
    <source>
        <dbReference type="Proteomes" id="UP001362999"/>
    </source>
</evidence>
<gene>
    <name evidence="2" type="ORF">R3P38DRAFT_3197745</name>
</gene>
<evidence type="ECO:0000256" key="1">
    <source>
        <dbReference type="SAM" id="Phobius"/>
    </source>
</evidence>
<accession>A0AAW0B2S8</accession>
<keyword evidence="1" id="KW-0472">Membrane</keyword>
<keyword evidence="1" id="KW-1133">Transmembrane helix</keyword>
<proteinExistence type="predicted"/>
<keyword evidence="1" id="KW-0812">Transmembrane</keyword>
<protein>
    <submittedName>
        <fullName evidence="2">Uncharacterized protein</fullName>
    </submittedName>
</protein>
<keyword evidence="3" id="KW-1185">Reference proteome</keyword>
<dbReference type="Proteomes" id="UP001362999">
    <property type="component" value="Unassembled WGS sequence"/>
</dbReference>
<sequence length="167" mass="18589">MNVMVYTPYQLEAHAVDLYIYPLPSEPLILQLDEPRNTEIHHDRLTSIASLRPPDLTSFKLSDGEGARKEERNRFQILMHLHLNVISLVALAMMYAGLATALNQAPPAPEITAAPIEIRAALAPEPQLSYTTTCWCETIPYLTTMFFTGTDTKITATPPAVTPVAWK</sequence>
<comment type="caution">
    <text evidence="2">The sequence shown here is derived from an EMBL/GenBank/DDBJ whole genome shotgun (WGS) entry which is preliminary data.</text>
</comment>